<protein>
    <submittedName>
        <fullName evidence="2">M24 family metallopeptidase</fullName>
    </submittedName>
</protein>
<feature type="domain" description="Peptidase M24" evidence="1">
    <location>
        <begin position="148"/>
        <end position="344"/>
    </location>
</feature>
<dbReference type="Gene3D" id="3.90.230.10">
    <property type="entry name" value="Creatinase/methionine aminopeptidase superfamily"/>
    <property type="match status" value="1"/>
</dbReference>
<gene>
    <name evidence="2" type="ORF">ACFO0N_06160</name>
</gene>
<sequence length="380" mass="40948">MTDFLDDRRDRLDAHLDDRDADAVWFARPNAFAWLTGGSNVVDREGDVGVAAAGYVRERGTGGDDEGDATGGEFRVVTDNIEAGRLRDEEVPDRFEVTTFDWYDGSLGEAVAERSPGRVAADFDVPGATGVDTARLRMPLSETDVDVYRALGRETAAAVENVARELEPEDTEHEAAAALRIALSARGIETPVALVGGSERAQQYRHYTPQQEPLGDYALLSVTAQRDGLHASVTRTVAFDAPDWLAERTEAAMTVEATALGATRAVAEQGGTAGDVFEYVQDAYDAVGHADEWRRHHQGGAAGFAGREWIATPGHDGAVTTPMAYAWNPTVQGAKSEDTVLVTDEGFEALTRTDSWPTETVESVADDAPATLDRHAVLER</sequence>
<dbReference type="SUPFAM" id="SSF55920">
    <property type="entry name" value="Creatinase/aminopeptidase"/>
    <property type="match status" value="1"/>
</dbReference>
<dbReference type="InterPro" id="IPR036005">
    <property type="entry name" value="Creatinase/aminopeptidase-like"/>
</dbReference>
<dbReference type="SUPFAM" id="SSF53092">
    <property type="entry name" value="Creatinase/prolidase N-terminal domain"/>
    <property type="match status" value="1"/>
</dbReference>
<evidence type="ECO:0000259" key="1">
    <source>
        <dbReference type="Pfam" id="PF00557"/>
    </source>
</evidence>
<comment type="caution">
    <text evidence="2">The sequence shown here is derived from an EMBL/GenBank/DDBJ whole genome shotgun (WGS) entry which is preliminary data.</text>
</comment>
<reference evidence="2 3" key="1">
    <citation type="journal article" date="2019" name="Int. J. Syst. Evol. Microbiol.">
        <title>The Global Catalogue of Microorganisms (GCM) 10K type strain sequencing project: providing services to taxonomists for standard genome sequencing and annotation.</title>
        <authorList>
            <consortium name="The Broad Institute Genomics Platform"/>
            <consortium name="The Broad Institute Genome Sequencing Center for Infectious Disease"/>
            <person name="Wu L."/>
            <person name="Ma J."/>
        </authorList>
    </citation>
    <scope>NUCLEOTIDE SEQUENCE [LARGE SCALE GENOMIC DNA]</scope>
    <source>
        <strain evidence="2 3">CGMCC 1.12553</strain>
    </source>
</reference>
<dbReference type="InterPro" id="IPR000994">
    <property type="entry name" value="Pept_M24"/>
</dbReference>
<dbReference type="AlphaFoldDB" id="A0ABD5P9H9"/>
<dbReference type="RefSeq" id="WP_267622161.1">
    <property type="nucleotide sequence ID" value="NZ_JAODIW010000006.1"/>
</dbReference>
<dbReference type="Proteomes" id="UP001595921">
    <property type="component" value="Unassembled WGS sequence"/>
</dbReference>
<dbReference type="InterPro" id="IPR050659">
    <property type="entry name" value="Peptidase_M24B"/>
</dbReference>
<proteinExistence type="predicted"/>
<organism evidence="2 3">
    <name type="scientific">Halobium salinum</name>
    <dbReference type="NCBI Taxonomy" id="1364940"/>
    <lineage>
        <taxon>Archaea</taxon>
        <taxon>Methanobacteriati</taxon>
        <taxon>Methanobacteriota</taxon>
        <taxon>Stenosarchaea group</taxon>
        <taxon>Halobacteria</taxon>
        <taxon>Halobacteriales</taxon>
        <taxon>Haloferacaceae</taxon>
        <taxon>Halobium</taxon>
    </lineage>
</organism>
<dbReference type="EMBL" id="JBHSDS010000003">
    <property type="protein sequence ID" value="MFC4357534.1"/>
    <property type="molecule type" value="Genomic_DNA"/>
</dbReference>
<dbReference type="PANTHER" id="PTHR46112">
    <property type="entry name" value="AMINOPEPTIDASE"/>
    <property type="match status" value="1"/>
</dbReference>
<evidence type="ECO:0000313" key="2">
    <source>
        <dbReference type="EMBL" id="MFC4357534.1"/>
    </source>
</evidence>
<evidence type="ECO:0000313" key="3">
    <source>
        <dbReference type="Proteomes" id="UP001595921"/>
    </source>
</evidence>
<dbReference type="Pfam" id="PF00557">
    <property type="entry name" value="Peptidase_M24"/>
    <property type="match status" value="1"/>
</dbReference>
<dbReference type="PANTHER" id="PTHR46112:SF2">
    <property type="entry name" value="XAA-PRO AMINOPEPTIDASE P-RELATED"/>
    <property type="match status" value="1"/>
</dbReference>
<name>A0ABD5P9H9_9EURY</name>
<keyword evidence="3" id="KW-1185">Reference proteome</keyword>
<accession>A0ABD5P9H9</accession>
<dbReference type="InterPro" id="IPR029149">
    <property type="entry name" value="Creatin/AminoP/Spt16_N"/>
</dbReference>
<dbReference type="CDD" id="cd01066">
    <property type="entry name" value="APP_MetAP"/>
    <property type="match status" value="1"/>
</dbReference>